<proteinExistence type="predicted"/>
<keyword evidence="3" id="KW-1185">Reference proteome</keyword>
<accession>A0A161LVM8</accession>
<name>A0A161LVM8_9ACTN</name>
<keyword evidence="1" id="KW-0472">Membrane</keyword>
<evidence type="ECO:0000313" key="3">
    <source>
        <dbReference type="Proteomes" id="UP000077701"/>
    </source>
</evidence>
<keyword evidence="1" id="KW-0812">Transmembrane</keyword>
<dbReference type="Proteomes" id="UP000077701">
    <property type="component" value="Unassembled WGS sequence"/>
</dbReference>
<feature type="transmembrane region" description="Helical" evidence="1">
    <location>
        <begin position="20"/>
        <end position="40"/>
    </location>
</feature>
<comment type="caution">
    <text evidence="2">The sequence shown here is derived from an EMBL/GenBank/DDBJ whole genome shotgun (WGS) entry which is preliminary data.</text>
</comment>
<dbReference type="AlphaFoldDB" id="A0A161LVM8"/>
<sequence>MPDTAGSGTRIGEPQLARAARYAVEALFFVGTLGVVYALWS</sequence>
<dbReference type="EMBL" id="BDCX01000003">
    <property type="protein sequence ID" value="GAT65971.1"/>
    <property type="molecule type" value="Genomic_DNA"/>
</dbReference>
<gene>
    <name evidence="2" type="ORF">PS9374_01615</name>
</gene>
<evidence type="ECO:0000313" key="2">
    <source>
        <dbReference type="EMBL" id="GAT65971.1"/>
    </source>
</evidence>
<organism evidence="2 3">
    <name type="scientific">Planomonospora sphaerica</name>
    <dbReference type="NCBI Taxonomy" id="161355"/>
    <lineage>
        <taxon>Bacteria</taxon>
        <taxon>Bacillati</taxon>
        <taxon>Actinomycetota</taxon>
        <taxon>Actinomycetes</taxon>
        <taxon>Streptosporangiales</taxon>
        <taxon>Streptosporangiaceae</taxon>
        <taxon>Planomonospora</taxon>
    </lineage>
</organism>
<keyword evidence="1" id="KW-1133">Transmembrane helix</keyword>
<reference evidence="2 3" key="1">
    <citation type="journal article" date="2016" name="Genome Announc.">
        <title>Draft Genome Sequence of Planomonospora sphaerica JCM9374, a Rare Actinomycete.</title>
        <authorList>
            <person name="Dohra H."/>
            <person name="Suzuki T."/>
            <person name="Inoue Y."/>
            <person name="Kodani S."/>
        </authorList>
    </citation>
    <scope>NUCLEOTIDE SEQUENCE [LARGE SCALE GENOMIC DNA]</scope>
    <source>
        <strain evidence="2 3">JCM 9374</strain>
    </source>
</reference>
<reference evidence="3" key="2">
    <citation type="submission" date="2016-04" db="EMBL/GenBank/DDBJ databases">
        <title>Planomonospora sphaerica JCM9374 whole genome shotgun sequence.</title>
        <authorList>
            <person name="Suzuki T."/>
            <person name="Dohra H."/>
            <person name="Kodani S."/>
        </authorList>
    </citation>
    <scope>NUCLEOTIDE SEQUENCE [LARGE SCALE GENOMIC DNA]</scope>
    <source>
        <strain evidence="3">JCM 9374</strain>
    </source>
</reference>
<protein>
    <submittedName>
        <fullName evidence="2">Uncharacterized protein</fullName>
    </submittedName>
</protein>
<evidence type="ECO:0000256" key="1">
    <source>
        <dbReference type="SAM" id="Phobius"/>
    </source>
</evidence>